<dbReference type="Proteomes" id="UP001211907">
    <property type="component" value="Unassembled WGS sequence"/>
</dbReference>
<dbReference type="EMBL" id="JADGJH010001425">
    <property type="protein sequence ID" value="KAJ3113720.1"/>
    <property type="molecule type" value="Genomic_DNA"/>
</dbReference>
<name>A0AAD5XFU1_9FUNG</name>
<protein>
    <submittedName>
        <fullName evidence="1">Uncharacterized protein</fullName>
    </submittedName>
</protein>
<dbReference type="AlphaFoldDB" id="A0AAD5XFU1"/>
<sequence>MLILFIVNQNHNYNHHRNNRRGVFLNPFHNFLATVQIATATTVAGSQTITATVTTTSTAQTNPAAATTTTTTATNNSLQLFSDTINALSPCIRYCLNIPLSWNASSAASLTDLEVSQICAIFSNTSTKTTNLATAGFEASTITTNAVTSARITITGMLKSATAMMTATTLDSVVAAAEAEGEKLCGTGVQCGSVAATGVS</sequence>
<gene>
    <name evidence="1" type="ORF">HK100_001901</name>
</gene>
<comment type="caution">
    <text evidence="1">The sequence shown here is derived from an EMBL/GenBank/DDBJ whole genome shotgun (WGS) entry which is preliminary data.</text>
</comment>
<reference evidence="1" key="1">
    <citation type="submission" date="2020-05" db="EMBL/GenBank/DDBJ databases">
        <title>Phylogenomic resolution of chytrid fungi.</title>
        <authorList>
            <person name="Stajich J.E."/>
            <person name="Amses K."/>
            <person name="Simmons R."/>
            <person name="Seto K."/>
            <person name="Myers J."/>
            <person name="Bonds A."/>
            <person name="Quandt C.A."/>
            <person name="Barry K."/>
            <person name="Liu P."/>
            <person name="Grigoriev I."/>
            <person name="Longcore J.E."/>
            <person name="James T.Y."/>
        </authorList>
    </citation>
    <scope>NUCLEOTIDE SEQUENCE</scope>
    <source>
        <strain evidence="1">JEL0513</strain>
    </source>
</reference>
<evidence type="ECO:0000313" key="1">
    <source>
        <dbReference type="EMBL" id="KAJ3113720.1"/>
    </source>
</evidence>
<keyword evidence="2" id="KW-1185">Reference proteome</keyword>
<evidence type="ECO:0000313" key="2">
    <source>
        <dbReference type="Proteomes" id="UP001211907"/>
    </source>
</evidence>
<accession>A0AAD5XFU1</accession>
<proteinExistence type="predicted"/>
<organism evidence="1 2">
    <name type="scientific">Physocladia obscura</name>
    <dbReference type="NCBI Taxonomy" id="109957"/>
    <lineage>
        <taxon>Eukaryota</taxon>
        <taxon>Fungi</taxon>
        <taxon>Fungi incertae sedis</taxon>
        <taxon>Chytridiomycota</taxon>
        <taxon>Chytridiomycota incertae sedis</taxon>
        <taxon>Chytridiomycetes</taxon>
        <taxon>Chytridiales</taxon>
        <taxon>Chytriomycetaceae</taxon>
        <taxon>Physocladia</taxon>
    </lineage>
</organism>